<proteinExistence type="predicted"/>
<name>A0A1F7Z0U1_9BACT</name>
<dbReference type="Proteomes" id="UP000177169">
    <property type="component" value="Unassembled WGS sequence"/>
</dbReference>
<dbReference type="InterPro" id="IPR032466">
    <property type="entry name" value="Metal_Hydrolase"/>
</dbReference>
<evidence type="ECO:0000313" key="3">
    <source>
        <dbReference type="Proteomes" id="UP000177169"/>
    </source>
</evidence>
<evidence type="ECO:0000259" key="1">
    <source>
        <dbReference type="Pfam" id="PF04909"/>
    </source>
</evidence>
<dbReference type="Gene3D" id="3.20.20.140">
    <property type="entry name" value="Metal-dependent hydrolases"/>
    <property type="match status" value="1"/>
</dbReference>
<accession>A0A1F7Z0U1</accession>
<dbReference type="GO" id="GO:0016787">
    <property type="term" value="F:hydrolase activity"/>
    <property type="evidence" value="ECO:0007669"/>
    <property type="project" value="InterPro"/>
</dbReference>
<gene>
    <name evidence="2" type="ORF">A3D01_00560</name>
</gene>
<dbReference type="STRING" id="1802505.A3D01_00560"/>
<reference evidence="2 3" key="1">
    <citation type="journal article" date="2016" name="Nat. Commun.">
        <title>Thousands of microbial genomes shed light on interconnected biogeochemical processes in an aquifer system.</title>
        <authorList>
            <person name="Anantharaman K."/>
            <person name="Brown C.T."/>
            <person name="Hug L.A."/>
            <person name="Sharon I."/>
            <person name="Castelle C.J."/>
            <person name="Probst A.J."/>
            <person name="Thomas B.C."/>
            <person name="Singh A."/>
            <person name="Wilkins M.J."/>
            <person name="Karaoz U."/>
            <person name="Brodie E.L."/>
            <person name="Williams K.H."/>
            <person name="Hubbard S.S."/>
            <person name="Banfield J.F."/>
        </authorList>
    </citation>
    <scope>NUCLEOTIDE SEQUENCE [LARGE SCALE GENOMIC DNA]</scope>
</reference>
<feature type="domain" description="Amidohydrolase-related" evidence="1">
    <location>
        <begin position="69"/>
        <end position="303"/>
    </location>
</feature>
<dbReference type="Pfam" id="PF04909">
    <property type="entry name" value="Amidohydro_2"/>
    <property type="match status" value="1"/>
</dbReference>
<protein>
    <recommendedName>
        <fullName evidence="1">Amidohydrolase-related domain-containing protein</fullName>
    </recommendedName>
</protein>
<dbReference type="SUPFAM" id="SSF51556">
    <property type="entry name" value="Metallo-dependent hydrolases"/>
    <property type="match status" value="1"/>
</dbReference>
<dbReference type="InterPro" id="IPR006680">
    <property type="entry name" value="Amidohydro-rel"/>
</dbReference>
<dbReference type="EMBL" id="MGGR01000020">
    <property type="protein sequence ID" value="OGM33266.1"/>
    <property type="molecule type" value="Genomic_DNA"/>
</dbReference>
<dbReference type="AlphaFoldDB" id="A0A1F7Z0U1"/>
<evidence type="ECO:0000313" key="2">
    <source>
        <dbReference type="EMBL" id="OGM33266.1"/>
    </source>
</evidence>
<organism evidence="2 3">
    <name type="scientific">Candidatus Woesebacteria bacterium RIFCSPHIGHO2_02_FULL_39_13</name>
    <dbReference type="NCBI Taxonomy" id="1802505"/>
    <lineage>
        <taxon>Bacteria</taxon>
        <taxon>Candidatus Woeseibacteriota</taxon>
    </lineage>
</organism>
<comment type="caution">
    <text evidence="2">The sequence shown here is derived from an EMBL/GenBank/DDBJ whole genome shotgun (WGS) entry which is preliminary data.</text>
</comment>
<sequence>MIIDVHTHIGVNLKRLFSGLYPPIQAIKDLLIKMDIAGVNYSVSFPFESSLYDDPRDYYENIPTGLMEFPYQIENQVVLDHVKNLGEGRILPFISIDPKRKVREQLTQIKTWVKKYKIYGVKVHTKSTKTKGSELINSPFLKEIRRNNWPMLFHSYMQDVAHPLPILEFALKNSDIRVCVAHMGGGIKDFYDELIITKPKNLFIDLSPFLANCKDLPFDSKTRGYEILDLDYEEPIKALRELIYRFGDYIVFGSDEPFTTYINPIEPSLEHRSTLTEEVDLIKKLSKPEFKMMAETNPKRFLGVKLKL</sequence>